<dbReference type="STRING" id="1735162.PeribacterB2_0447"/>
<sequence length="183" mass="20753">MRQCALSSDELGAALKIRTQRRVIDVQGNGSGFPWFPEGLAVPLGVDRNDRPRHLCEEERTIRGFSLVFPVVFYDAGTDTRRGPEESFRPYWIEWMAIHTWMPMPDQGAWRDGTILEGVNAVAQTPEVGSLRCHDYAWHQTSGQVYLLGEKLVVHCGGSGSFHHRLFVRTALCPCPPRELVRY</sequence>
<evidence type="ECO:0000313" key="1">
    <source>
        <dbReference type="EMBL" id="ALM13139.1"/>
    </source>
</evidence>
<gene>
    <name evidence="1" type="ORF">PeribacterD1_0448</name>
</gene>
<accession>A0A0S1ST91</accession>
<dbReference type="EMBL" id="CP013065">
    <property type="protein sequence ID" value="ALM13139.1"/>
    <property type="molecule type" value="Genomic_DNA"/>
</dbReference>
<reference evidence="1 2" key="2">
    <citation type="journal article" date="2016" name="PeerJ">
        <title>Analysis of five complete genome sequences for members of the class Peribacteria in the recently recognized Peregrinibacteria bacterial phylum.</title>
        <authorList>
            <person name="Anantharaman K."/>
            <person name="Brown C.T."/>
            <person name="Burstein D."/>
            <person name="Castelle C.J."/>
            <person name="Probst A.J."/>
            <person name="Thomas B.C."/>
            <person name="Williams K.H."/>
            <person name="Banfield J.F."/>
        </authorList>
    </citation>
    <scope>NUCLEOTIDE SEQUENCE [LARGE SCALE GENOMIC DNA]</scope>
    <source>
        <strain evidence="1">RIFOXYD1_FULL_PER-ii_59_16</strain>
    </source>
</reference>
<accession>A0A0S1SUX1</accession>
<dbReference type="AlphaFoldDB" id="A0A0S1ST91"/>
<dbReference type="Proteomes" id="UP000069135">
    <property type="component" value="Chromosome"/>
</dbReference>
<accession>A0A0S1SQC8</accession>
<accession>A0A0S1SLD4</accession>
<name>A0A0S1ST91_9BACT</name>
<evidence type="ECO:0000313" key="2">
    <source>
        <dbReference type="Proteomes" id="UP000069135"/>
    </source>
</evidence>
<reference evidence="2" key="1">
    <citation type="submission" date="2015-10" db="EMBL/GenBank/DDBJ databases">
        <title>Analysis of five complete genome sequences for members of the class Peribacteria in the recently recognized Peregrinibacteria bacterial phylum.</title>
        <authorList>
            <person name="Anantharaman K."/>
            <person name="Brown C.T."/>
            <person name="Burstein D."/>
            <person name="Castelle C.J."/>
            <person name="Probst A.J."/>
            <person name="Thomas B.C."/>
            <person name="Williams K.H."/>
            <person name="Banfield J.F."/>
        </authorList>
    </citation>
    <scope>NUCLEOTIDE SEQUENCE [LARGE SCALE GENOMIC DNA]</scope>
</reference>
<proteinExistence type="predicted"/>
<dbReference type="KEGG" id="prf:PeribacterA2_0448"/>
<accession>A0A0S1SH87</accession>
<protein>
    <submittedName>
        <fullName evidence="1">Uncharacterized protein</fullName>
    </submittedName>
</protein>
<organism evidence="1 2">
    <name type="scientific">Candidatus Peribacter riflensis</name>
    <dbReference type="NCBI Taxonomy" id="1735162"/>
    <lineage>
        <taxon>Bacteria</taxon>
        <taxon>Candidatus Peregrinibacteriota</taxon>
        <taxon>Candidatus Peribacteria</taxon>
        <taxon>Candidatus Peribacterales</taxon>
        <taxon>Candidatus Peribacteraceae</taxon>
        <taxon>Candidatus Peribacter</taxon>
    </lineage>
</organism>